<dbReference type="Pfam" id="PF02518">
    <property type="entry name" value="HATPase_c"/>
    <property type="match status" value="1"/>
</dbReference>
<keyword evidence="8" id="KW-1185">Reference proteome</keyword>
<feature type="domain" description="Histidine kinase/HSP90-like ATPase" evidence="6">
    <location>
        <begin position="336"/>
        <end position="428"/>
    </location>
</feature>
<keyword evidence="5" id="KW-1133">Transmembrane helix</keyword>
<dbReference type="Proteomes" id="UP000241229">
    <property type="component" value="Unassembled WGS sequence"/>
</dbReference>
<dbReference type="PANTHER" id="PTHR24421">
    <property type="entry name" value="NITRATE/NITRITE SENSOR PROTEIN NARX-RELATED"/>
    <property type="match status" value="1"/>
</dbReference>
<comment type="caution">
    <text evidence="7">The sequence shown here is derived from an EMBL/GenBank/DDBJ whole genome shotgun (WGS) entry which is preliminary data.</text>
</comment>
<dbReference type="CDD" id="cd16917">
    <property type="entry name" value="HATPase_UhpB-NarQ-NarX-like"/>
    <property type="match status" value="1"/>
</dbReference>
<dbReference type="GO" id="GO:0000155">
    <property type="term" value="F:phosphorelay sensor kinase activity"/>
    <property type="evidence" value="ECO:0007669"/>
    <property type="project" value="InterPro"/>
</dbReference>
<dbReference type="Gene3D" id="1.20.5.1930">
    <property type="match status" value="1"/>
</dbReference>
<organism evidence="7 8">
    <name type="scientific">Kumtagia ephedrae</name>
    <dbReference type="NCBI Taxonomy" id="2116701"/>
    <lineage>
        <taxon>Bacteria</taxon>
        <taxon>Pseudomonadati</taxon>
        <taxon>Pseudomonadota</taxon>
        <taxon>Alphaproteobacteria</taxon>
        <taxon>Hyphomicrobiales</taxon>
        <taxon>Phyllobacteriaceae</taxon>
        <taxon>Kumtagia</taxon>
    </lineage>
</organism>
<keyword evidence="4" id="KW-0175">Coiled coil</keyword>
<keyword evidence="5" id="KW-0472">Membrane</keyword>
<dbReference type="InterPro" id="IPR050482">
    <property type="entry name" value="Sensor_HK_TwoCompSys"/>
</dbReference>
<sequence length="431" mass="46595">MLVVGAVVSTLIERAVTRSAGATTALYVDSVIAPLLPDMQRSLVLDEAVKRALDETLGQGALGSRLAAMRLWGPDGQILYSDDESLIGLRLGLSDSLRRAFSGAMVANYEPVAAIEEVASGPVLQIYNPILQPWSGEPVAVIEFFEFAHEFEATLRNARLRSWLAVAAVTAVFFLALNAVVLRGSRTIDRQAHDLKNRVADLSALLEQNSELHERVRNAAQRATTLNERYLRRLGADLHDGPAQLVALASLRLDSATVLGPRVPTRVREREVASIRATLNEALQEIRSICNGLVLPQVETATVLEVVNHAIDSYEKRTGTSVGRHLTPPAWTMSAAGRICIYRFLQEALNNGYRHCRGAHQVVTMTTKGQSLSIAVSDDGPGFDPTSVGTGRIGLAGLRERVESLGGSFHLHTSSTGTEVAIIFDNKPAPS</sequence>
<reference evidence="7 8" key="1">
    <citation type="submission" date="2018-03" db="EMBL/GenBank/DDBJ databases">
        <title>The draft genome of Mesorhizobium sp. 6GN-30.</title>
        <authorList>
            <person name="Liu L."/>
            <person name="Li L."/>
            <person name="Wang T."/>
            <person name="Zhang X."/>
            <person name="Liang L."/>
        </authorList>
    </citation>
    <scope>NUCLEOTIDE SEQUENCE [LARGE SCALE GENOMIC DNA]</scope>
    <source>
        <strain evidence="7 8">6GN30</strain>
    </source>
</reference>
<evidence type="ECO:0000259" key="6">
    <source>
        <dbReference type="SMART" id="SM00387"/>
    </source>
</evidence>
<evidence type="ECO:0000313" key="8">
    <source>
        <dbReference type="Proteomes" id="UP000241229"/>
    </source>
</evidence>
<dbReference type="GO" id="GO:0016020">
    <property type="term" value="C:membrane"/>
    <property type="evidence" value="ECO:0007669"/>
    <property type="project" value="InterPro"/>
</dbReference>
<feature type="transmembrane region" description="Helical" evidence="5">
    <location>
        <begin position="163"/>
        <end position="182"/>
    </location>
</feature>
<dbReference type="SUPFAM" id="SSF55874">
    <property type="entry name" value="ATPase domain of HSP90 chaperone/DNA topoisomerase II/histidine kinase"/>
    <property type="match status" value="1"/>
</dbReference>
<evidence type="ECO:0000256" key="4">
    <source>
        <dbReference type="SAM" id="Coils"/>
    </source>
</evidence>
<feature type="coiled-coil region" evidence="4">
    <location>
        <begin position="202"/>
        <end position="229"/>
    </location>
</feature>
<dbReference type="InterPro" id="IPR036890">
    <property type="entry name" value="HATPase_C_sf"/>
</dbReference>
<keyword evidence="2 7" id="KW-0418">Kinase</keyword>
<evidence type="ECO:0000256" key="3">
    <source>
        <dbReference type="ARBA" id="ARBA00023012"/>
    </source>
</evidence>
<keyword evidence="1" id="KW-0808">Transferase</keyword>
<name>A0A2P7S0Z3_9HYPH</name>
<dbReference type="Gene3D" id="3.30.565.10">
    <property type="entry name" value="Histidine kinase-like ATPase, C-terminal domain"/>
    <property type="match status" value="1"/>
</dbReference>
<dbReference type="EMBL" id="PXYK01000023">
    <property type="protein sequence ID" value="PSJ56144.1"/>
    <property type="molecule type" value="Genomic_DNA"/>
</dbReference>
<gene>
    <name evidence="7" type="ORF">C7I84_21475</name>
</gene>
<dbReference type="InterPro" id="IPR003594">
    <property type="entry name" value="HATPase_dom"/>
</dbReference>
<evidence type="ECO:0000256" key="2">
    <source>
        <dbReference type="ARBA" id="ARBA00022777"/>
    </source>
</evidence>
<dbReference type="SMART" id="SM00387">
    <property type="entry name" value="HATPase_c"/>
    <property type="match status" value="1"/>
</dbReference>
<proteinExistence type="predicted"/>
<dbReference type="GO" id="GO:0046983">
    <property type="term" value="F:protein dimerization activity"/>
    <property type="evidence" value="ECO:0007669"/>
    <property type="project" value="InterPro"/>
</dbReference>
<dbReference type="AlphaFoldDB" id="A0A2P7S0Z3"/>
<dbReference type="Pfam" id="PF07730">
    <property type="entry name" value="HisKA_3"/>
    <property type="match status" value="1"/>
</dbReference>
<accession>A0A2P7S0Z3</accession>
<protein>
    <submittedName>
        <fullName evidence="7">Histidine kinase</fullName>
    </submittedName>
</protein>
<dbReference type="InterPro" id="IPR011712">
    <property type="entry name" value="Sig_transdc_His_kin_sub3_dim/P"/>
</dbReference>
<dbReference type="OrthoDB" id="9778496at2"/>
<evidence type="ECO:0000313" key="7">
    <source>
        <dbReference type="EMBL" id="PSJ56144.1"/>
    </source>
</evidence>
<evidence type="ECO:0000256" key="5">
    <source>
        <dbReference type="SAM" id="Phobius"/>
    </source>
</evidence>
<keyword evidence="5" id="KW-0812">Transmembrane</keyword>
<evidence type="ECO:0000256" key="1">
    <source>
        <dbReference type="ARBA" id="ARBA00022679"/>
    </source>
</evidence>
<keyword evidence="3" id="KW-0902">Two-component regulatory system</keyword>